<dbReference type="EMBL" id="MN738980">
    <property type="protein sequence ID" value="QHT33923.1"/>
    <property type="molecule type" value="Genomic_DNA"/>
</dbReference>
<accession>A0A6C0EZN2</accession>
<name>A0A6C0EZN2_9ZZZZ</name>
<dbReference type="AlphaFoldDB" id="A0A6C0EZN2"/>
<proteinExistence type="predicted"/>
<protein>
    <submittedName>
        <fullName evidence="1">Uncharacterized protein</fullName>
    </submittedName>
</protein>
<sequence length="232" mass="27310">MFSKYEIENLLCHTKYQVIPESQILQYYSPNTVNNSGIDYIVVSGDIIVCIQSRNITNINMQNNNINNITNNNTLANFVQCVEEISQNIHNQLQNQLQNPYSLPMKIVGIYLSINKINSEERILIDKLNERFNVQSHTVQNHSVQSHSVLSHSTQSHVSRIKYYNFYDTIYNHMYNNIYNNPYIHTNHNNSYFQNQKKNLLEKLQSFLHKLQIFTFDDEDDCYMDTPNNSTK</sequence>
<organism evidence="1">
    <name type="scientific">viral metagenome</name>
    <dbReference type="NCBI Taxonomy" id="1070528"/>
    <lineage>
        <taxon>unclassified sequences</taxon>
        <taxon>metagenomes</taxon>
        <taxon>organismal metagenomes</taxon>
    </lineage>
</organism>
<reference evidence="1" key="1">
    <citation type="journal article" date="2020" name="Nature">
        <title>Giant virus diversity and host interactions through global metagenomics.</title>
        <authorList>
            <person name="Schulz F."/>
            <person name="Roux S."/>
            <person name="Paez-Espino D."/>
            <person name="Jungbluth S."/>
            <person name="Walsh D.A."/>
            <person name="Denef V.J."/>
            <person name="McMahon K.D."/>
            <person name="Konstantinidis K.T."/>
            <person name="Eloe-Fadrosh E.A."/>
            <person name="Kyrpides N.C."/>
            <person name="Woyke T."/>
        </authorList>
    </citation>
    <scope>NUCLEOTIDE SEQUENCE</scope>
    <source>
        <strain evidence="1">GVMAG-M-3300009161-52</strain>
    </source>
</reference>
<evidence type="ECO:0000313" key="1">
    <source>
        <dbReference type="EMBL" id="QHT33923.1"/>
    </source>
</evidence>